<reference evidence="2" key="1">
    <citation type="journal article" date="2019" name="Int. J. Syst. Evol. Microbiol.">
        <title>The Global Catalogue of Microorganisms (GCM) 10K type strain sequencing project: providing services to taxonomists for standard genome sequencing and annotation.</title>
        <authorList>
            <consortium name="The Broad Institute Genomics Platform"/>
            <consortium name="The Broad Institute Genome Sequencing Center for Infectious Disease"/>
            <person name="Wu L."/>
            <person name="Ma J."/>
        </authorList>
    </citation>
    <scope>NUCLEOTIDE SEQUENCE [LARGE SCALE GENOMIC DNA]</scope>
    <source>
        <strain evidence="2">WLHS5</strain>
    </source>
</reference>
<comment type="caution">
    <text evidence="1">The sequence shown here is derived from an EMBL/GenBank/DDBJ whole genome shotgun (WGS) entry which is preliminary data.</text>
</comment>
<organism evidence="1 2">
    <name type="scientific">Saccharopolyspora griseoalba</name>
    <dbReference type="NCBI Taxonomy" id="1431848"/>
    <lineage>
        <taxon>Bacteria</taxon>
        <taxon>Bacillati</taxon>
        <taxon>Actinomycetota</taxon>
        <taxon>Actinomycetes</taxon>
        <taxon>Pseudonocardiales</taxon>
        <taxon>Pseudonocardiaceae</taxon>
        <taxon>Saccharopolyspora</taxon>
    </lineage>
</organism>
<dbReference type="RefSeq" id="WP_380672530.1">
    <property type="nucleotide sequence ID" value="NZ_JBHTCJ010000017.1"/>
</dbReference>
<evidence type="ECO:0000313" key="1">
    <source>
        <dbReference type="EMBL" id="MFC7344595.1"/>
    </source>
</evidence>
<sequence>MGEIVQITLQKRSGETETFGAPQETAESMQARVGGPYIFELEGPAGEKLINMEKVEKVTWRPSQ</sequence>
<name>A0ABW2LTK2_9PSEU</name>
<dbReference type="EMBL" id="JBHTCJ010000017">
    <property type="protein sequence ID" value="MFC7344595.1"/>
    <property type="molecule type" value="Genomic_DNA"/>
</dbReference>
<dbReference type="Proteomes" id="UP001596504">
    <property type="component" value="Unassembled WGS sequence"/>
</dbReference>
<protein>
    <submittedName>
        <fullName evidence="1">Uncharacterized protein</fullName>
    </submittedName>
</protein>
<keyword evidence="2" id="KW-1185">Reference proteome</keyword>
<gene>
    <name evidence="1" type="ORF">ACFQRI_24575</name>
</gene>
<evidence type="ECO:0000313" key="2">
    <source>
        <dbReference type="Proteomes" id="UP001596504"/>
    </source>
</evidence>
<accession>A0ABW2LTK2</accession>
<proteinExistence type="predicted"/>